<dbReference type="Proteomes" id="UP001652627">
    <property type="component" value="Chromosome 28"/>
</dbReference>
<evidence type="ECO:0000313" key="8">
    <source>
        <dbReference type="RefSeq" id="XP_067168296.1"/>
    </source>
</evidence>
<dbReference type="PANTHER" id="PTHR46491">
    <property type="entry name" value="CDGSH IRON SULFUR DOMAIN PROTEIN HOMOLOG"/>
    <property type="match status" value="1"/>
</dbReference>
<dbReference type="RefSeq" id="XP_067168296.1">
    <property type="nucleotide sequence ID" value="XM_067312195.1"/>
</dbReference>
<feature type="domain" description="Iron-binding zinc finger CDGSH type" evidence="6">
    <location>
        <begin position="86"/>
        <end position="123"/>
    </location>
</feature>
<evidence type="ECO:0000256" key="2">
    <source>
        <dbReference type="ARBA" id="ARBA00022723"/>
    </source>
</evidence>
<keyword evidence="3" id="KW-0408">Iron</keyword>
<evidence type="ECO:0000256" key="3">
    <source>
        <dbReference type="ARBA" id="ARBA00023004"/>
    </source>
</evidence>
<dbReference type="PANTHER" id="PTHR46491:SF3">
    <property type="entry name" value="CDGSH IRON-SULFUR DOMAIN-CONTAINING PROTEIN 3, MITOCHONDRIAL"/>
    <property type="match status" value="1"/>
</dbReference>
<feature type="domain" description="Iron-binding zinc finger CDGSH type" evidence="6">
    <location>
        <begin position="48"/>
        <end position="85"/>
    </location>
</feature>
<accession>A0ABM4FTM3</accession>
<evidence type="ECO:0000313" key="7">
    <source>
        <dbReference type="Proteomes" id="UP001652627"/>
    </source>
</evidence>
<protein>
    <submittedName>
        <fullName evidence="8">CDGSH iron-sulfur domain-containing protein 3, mitochondrial</fullName>
    </submittedName>
</protein>
<keyword evidence="4" id="KW-0411">Iron-sulfur</keyword>
<keyword evidence="1" id="KW-0001">2Fe-2S</keyword>
<dbReference type="Pfam" id="PF09360">
    <property type="entry name" value="zf-CDGSH"/>
    <property type="match status" value="1"/>
</dbReference>
<evidence type="ECO:0000259" key="6">
    <source>
        <dbReference type="SMART" id="SM00704"/>
    </source>
</evidence>
<dbReference type="SMART" id="SM00704">
    <property type="entry name" value="ZnF_CDGSH"/>
    <property type="match status" value="2"/>
</dbReference>
<comment type="cofactor">
    <cofactor evidence="5">
        <name>[2Fe-2S] cluster</name>
        <dbReference type="ChEBI" id="CHEBI:190135"/>
    </cofactor>
</comment>
<evidence type="ECO:0000256" key="5">
    <source>
        <dbReference type="ARBA" id="ARBA00034078"/>
    </source>
</evidence>
<name>A0ABM4FTM3_9AVES</name>
<reference evidence="8" key="1">
    <citation type="submission" date="2025-08" db="UniProtKB">
        <authorList>
            <consortium name="RefSeq"/>
        </authorList>
    </citation>
    <scope>IDENTIFICATION</scope>
    <source>
        <tissue evidence="8">Blood</tissue>
    </source>
</reference>
<dbReference type="InterPro" id="IPR042216">
    <property type="entry name" value="MitoNEET_CISD"/>
</dbReference>
<evidence type="ECO:0000256" key="4">
    <source>
        <dbReference type="ARBA" id="ARBA00023014"/>
    </source>
</evidence>
<dbReference type="GeneID" id="136994418"/>
<evidence type="ECO:0000256" key="1">
    <source>
        <dbReference type="ARBA" id="ARBA00022714"/>
    </source>
</evidence>
<dbReference type="InterPro" id="IPR052950">
    <property type="entry name" value="CISD"/>
</dbReference>
<keyword evidence="7" id="KW-1185">Reference proteome</keyword>
<keyword evidence="2" id="KW-0479">Metal-binding</keyword>
<organism evidence="7 8">
    <name type="scientific">Apteryx mantelli</name>
    <name type="common">North Island brown kiwi</name>
    <dbReference type="NCBI Taxonomy" id="2696672"/>
    <lineage>
        <taxon>Eukaryota</taxon>
        <taxon>Metazoa</taxon>
        <taxon>Chordata</taxon>
        <taxon>Craniata</taxon>
        <taxon>Vertebrata</taxon>
        <taxon>Euteleostomi</taxon>
        <taxon>Archelosauria</taxon>
        <taxon>Archosauria</taxon>
        <taxon>Dinosauria</taxon>
        <taxon>Saurischia</taxon>
        <taxon>Theropoda</taxon>
        <taxon>Coelurosauria</taxon>
        <taxon>Aves</taxon>
        <taxon>Palaeognathae</taxon>
        <taxon>Apterygiformes</taxon>
        <taxon>Apterygidae</taxon>
        <taxon>Apteryx</taxon>
    </lineage>
</organism>
<proteinExistence type="predicted"/>
<gene>
    <name evidence="8" type="primary">CISD3</name>
</gene>
<dbReference type="InterPro" id="IPR018967">
    <property type="entry name" value="FeS-contain_CDGSH-typ"/>
</dbReference>
<dbReference type="Gene3D" id="3.40.5.90">
    <property type="entry name" value="CDGSH iron-sulfur domain, mitoNEET-type"/>
    <property type="match status" value="2"/>
</dbReference>
<sequence>MALLRPAALVTLMRAAGSASLRRVRAPLGAPPARRCAAAAAEPAIAAKGPFQVELKAGKTYAWCACGHSKKQPFCDGSHKQAAPGIAPLRFTLDAAESARLCGCKRTRSPPYCDGSHERARAQAAPLP</sequence>